<evidence type="ECO:0000313" key="5">
    <source>
        <dbReference type="EnsemblPlants" id="EMT12303"/>
    </source>
</evidence>
<sequence>MPHDADTTRSSTVSSSLNRLGSVGKQGYLWNRRRIQGGGGGGAGGGGAGAGEGGRGGGGGGAGAGAGRRGRGGGAGADGEGAAARCGGGGGTDDGGGRGRVAGAAHHPEVHPLGVGCRGQASPSATDGDGVDGPGSGDEYERAVCGEGNMRRARSVYADAPGRVRGHLKGFHRFLHETFSKRKKHGFGQCAASSGRSSSPAAGGGDEDGADDGDGGEYDSFDVVPVRPAAGYGDEEEEARDLFGSDNEEYVKTPARSNYLVPGPPLVTESAASFFWATLSPQYLCCPRYGTPTIFLEEDEVAGAHLFFQGQEAIQEDEIILATAGGFHMEMGVTLKPCEIACYSRVEGGDVYFDDRSLRLFKRNICDYAGEDLNKGFETFIEKRDLGSQGFGDLLACIRNSNLPLQNIHFVVKCIIANFIFVILTYRNNLNKILATAYLKDPWKMGVHKRNGVVYLDVHKLPERPQSEIERRRCFWGYSFENLATENSIDEDGSGIDANVEYCSVIKTKLGAHRIVMGAEMDCCDSTDDGRRFYVELKTSREIQSFLAGVSYVVVGFRNDAGVLIRTERLRTKDITQKVKAKNYWQGGVCLAFADEVLCWLYGTVKESENSFTTFTRCIFTFLSQKYALVAIHNPEYLSSYEDYVLQFAHPFHRLELLKAQSPCPDAITLHVEQLTGATN</sequence>
<feature type="compositionally biased region" description="Gly residues" evidence="3">
    <location>
        <begin position="86"/>
        <end position="100"/>
    </location>
</feature>
<feature type="compositionally biased region" description="Gly residues" evidence="3">
    <location>
        <begin position="39"/>
        <end position="79"/>
    </location>
</feature>
<dbReference type="GO" id="GO:0005634">
    <property type="term" value="C:nucleus"/>
    <property type="evidence" value="ECO:0007669"/>
    <property type="project" value="UniProtKB-SubCell"/>
</dbReference>
<feature type="region of interest" description="Disordered" evidence="3">
    <location>
        <begin position="39"/>
        <end position="146"/>
    </location>
</feature>
<dbReference type="PANTHER" id="PTHR12395:SF9">
    <property type="entry name" value="DECAPPING AND EXORIBONUCLEASE PROTEIN"/>
    <property type="match status" value="1"/>
</dbReference>
<comment type="function">
    <text evidence="2">Decapping enzyme for NAD-capped RNAs: specifically hydrolyzes the nicotinamide adenine dinucleotide (NAD) cap from a subset of RNAs by removing the entire NAD moiety from the 5'-end of an NAD-capped RNA.</text>
</comment>
<feature type="compositionally biased region" description="Low complexity" evidence="3">
    <location>
        <begin position="191"/>
        <end position="201"/>
    </location>
</feature>
<evidence type="ECO:0000256" key="3">
    <source>
        <dbReference type="SAM" id="MobiDB-lite"/>
    </source>
</evidence>
<keyword evidence="2" id="KW-0539">Nucleus</keyword>
<evidence type="ECO:0000259" key="4">
    <source>
        <dbReference type="Pfam" id="PF08652"/>
    </source>
</evidence>
<name>M8CB17_AEGTA</name>
<feature type="region of interest" description="Disordered" evidence="3">
    <location>
        <begin position="186"/>
        <end position="221"/>
    </location>
</feature>
<dbReference type="GO" id="GO:0046872">
    <property type="term" value="F:metal ion binding"/>
    <property type="evidence" value="ECO:0007669"/>
    <property type="project" value="UniProtKB-KW"/>
</dbReference>
<dbReference type="AlphaFoldDB" id="M8CB17"/>
<reference evidence="5" key="1">
    <citation type="submission" date="2015-06" db="UniProtKB">
        <authorList>
            <consortium name="EnsemblPlants"/>
        </authorList>
    </citation>
    <scope>IDENTIFICATION</scope>
</reference>
<proteinExistence type="inferred from homology"/>
<keyword evidence="2" id="KW-0540">Nuclease</keyword>
<dbReference type="GO" id="GO:0005829">
    <property type="term" value="C:cytosol"/>
    <property type="evidence" value="ECO:0007669"/>
    <property type="project" value="TreeGrafter"/>
</dbReference>
<dbReference type="InterPro" id="IPR013961">
    <property type="entry name" value="RAI1"/>
</dbReference>
<dbReference type="GO" id="GO:0004518">
    <property type="term" value="F:nuclease activity"/>
    <property type="evidence" value="ECO:0007669"/>
    <property type="project" value="UniProtKB-KW"/>
</dbReference>
<evidence type="ECO:0000256" key="2">
    <source>
        <dbReference type="RuleBase" id="RU367113"/>
    </source>
</evidence>
<dbReference type="EC" id="3.6.1.-" evidence="2"/>
<feature type="compositionally biased region" description="Acidic residues" evidence="3">
    <location>
        <begin position="205"/>
        <end position="220"/>
    </location>
</feature>
<keyword evidence="2" id="KW-0378">Hydrolase</keyword>
<evidence type="ECO:0000256" key="1">
    <source>
        <dbReference type="ARBA" id="ARBA00006562"/>
    </source>
</evidence>
<dbReference type="GO" id="GO:0000166">
    <property type="term" value="F:nucleotide binding"/>
    <property type="evidence" value="ECO:0007669"/>
    <property type="project" value="UniProtKB-KW"/>
</dbReference>
<dbReference type="GO" id="GO:0034353">
    <property type="term" value="F:mRNA 5'-diphosphatase activity"/>
    <property type="evidence" value="ECO:0007669"/>
    <property type="project" value="TreeGrafter"/>
</dbReference>
<comment type="cofactor">
    <cofactor evidence="2">
        <name>a divalent metal cation</name>
        <dbReference type="ChEBI" id="CHEBI:60240"/>
    </cofactor>
</comment>
<dbReference type="GO" id="GO:0110155">
    <property type="term" value="P:NAD-cap decapping"/>
    <property type="evidence" value="ECO:0007669"/>
    <property type="project" value="TreeGrafter"/>
</dbReference>
<dbReference type="EnsemblPlants" id="EMT12303">
    <property type="protein sequence ID" value="EMT12303"/>
    <property type="gene ID" value="F775_04838"/>
</dbReference>
<comment type="subcellular location">
    <subcellularLocation>
        <location evidence="2">Nucleus</location>
    </subcellularLocation>
</comment>
<comment type="similarity">
    <text evidence="1 2">Belongs to the DXO/Dom3Z family.</text>
</comment>
<keyword evidence="2" id="KW-0479">Metal-binding</keyword>
<keyword evidence="2" id="KW-0694">RNA-binding</keyword>
<protein>
    <recommendedName>
        <fullName evidence="2">Decapping nuclease</fullName>
        <ecNumber evidence="2">3.6.1.-</ecNumber>
    </recommendedName>
</protein>
<dbReference type="InterPro" id="IPR039039">
    <property type="entry name" value="RAI1-like_fam"/>
</dbReference>
<dbReference type="PANTHER" id="PTHR12395">
    <property type="entry name" value="DOM-3 RELATED"/>
    <property type="match status" value="1"/>
</dbReference>
<dbReference type="GO" id="GO:0000956">
    <property type="term" value="P:nuclear-transcribed mRNA catabolic process"/>
    <property type="evidence" value="ECO:0007669"/>
    <property type="project" value="TreeGrafter"/>
</dbReference>
<dbReference type="GO" id="GO:0003723">
    <property type="term" value="F:RNA binding"/>
    <property type="evidence" value="ECO:0007669"/>
    <property type="project" value="UniProtKB-KW"/>
</dbReference>
<organism evidence="5">
    <name type="scientific">Aegilops tauschii</name>
    <name type="common">Tausch's goatgrass</name>
    <name type="synonym">Aegilops squarrosa</name>
    <dbReference type="NCBI Taxonomy" id="37682"/>
    <lineage>
        <taxon>Eukaryota</taxon>
        <taxon>Viridiplantae</taxon>
        <taxon>Streptophyta</taxon>
        <taxon>Embryophyta</taxon>
        <taxon>Tracheophyta</taxon>
        <taxon>Spermatophyta</taxon>
        <taxon>Magnoliopsida</taxon>
        <taxon>Liliopsida</taxon>
        <taxon>Poales</taxon>
        <taxon>Poaceae</taxon>
        <taxon>BOP clade</taxon>
        <taxon>Pooideae</taxon>
        <taxon>Triticodae</taxon>
        <taxon>Triticeae</taxon>
        <taxon>Triticinae</taxon>
        <taxon>Aegilops</taxon>
    </lineage>
</organism>
<keyword evidence="2" id="KW-0547">Nucleotide-binding</keyword>
<feature type="domain" description="RAI1-like" evidence="4">
    <location>
        <begin position="336"/>
        <end position="611"/>
    </location>
</feature>
<dbReference type="Pfam" id="PF08652">
    <property type="entry name" value="RAI1"/>
    <property type="match status" value="1"/>
</dbReference>
<accession>M8CB17</accession>